<dbReference type="PANTHER" id="PTHR24241">
    <property type="entry name" value="NEUROPEPTIDE RECEPTOR-RELATED G-PROTEIN COUPLED RECEPTOR"/>
    <property type="match status" value="1"/>
</dbReference>
<reference evidence="11" key="2">
    <citation type="submission" date="2025-08" db="UniProtKB">
        <authorList>
            <consortium name="RefSeq"/>
        </authorList>
    </citation>
    <scope>IDENTIFICATION</scope>
</reference>
<evidence type="ECO:0000313" key="11">
    <source>
        <dbReference type="RefSeq" id="NP_001354862.1"/>
    </source>
</evidence>
<evidence type="ECO:0000313" key="10">
    <source>
        <dbReference type="Proteomes" id="UP000008143"/>
    </source>
</evidence>
<gene>
    <name evidence="11 12" type="primary">ancv1r</name>
</gene>
<evidence type="ECO:0000256" key="1">
    <source>
        <dbReference type="ARBA" id="ARBA00004651"/>
    </source>
</evidence>
<dbReference type="OrthoDB" id="9898484at2759"/>
<comment type="subcellular location">
    <subcellularLocation>
        <location evidence="1">Cell membrane</location>
        <topology evidence="1">Multi-pass membrane protein</topology>
    </subcellularLocation>
</comment>
<sequence>MKLPANSVRIIACSILIFVSFLGNTILIYCTWRCIERRLPTSFALIFSLSVVHLVKNLVVNTINISYSAGIPSTTLSCKIGIFTGSVGTTLEIWFTLYLAIFYCFKLNRVVYPRRAPPNGKWRKFHLMTVFALWITAIALSCPYLIFGDNVENEAPLNISYFFHHNFLNEECGILFRDDNVKLYYQQIFMVIIDLLPLAILVMLSFRIVLLLYERKNATYGNFWLRHDASETEVLRASKLVILLMSLVTALWISHFILVYFLKYITSWSFSPTVVAVLFSGYSSLSPYLLMLINYKISLKLRSLSSFCCTNTKKSKSSDAEKSLPKNAIVEN</sequence>
<dbReference type="OMA" id="IWFTLYI"/>
<protein>
    <submittedName>
        <fullName evidence="11">Ancient vomeronasal 1 receptor</fullName>
    </submittedName>
</protein>
<dbReference type="CTD" id="113939903"/>
<dbReference type="PRINTS" id="PR00237">
    <property type="entry name" value="GPCRRHODOPSN"/>
</dbReference>
<keyword evidence="5 8" id="KW-0472">Membrane</keyword>
<evidence type="ECO:0000256" key="6">
    <source>
        <dbReference type="ARBA" id="ARBA00023170"/>
    </source>
</evidence>
<dbReference type="Proteomes" id="UP000008143">
    <property type="component" value="Chromosome 1"/>
</dbReference>
<dbReference type="Xenbase" id="XB-GENE-29076850">
    <property type="gene designation" value="ancv1r"/>
</dbReference>
<keyword evidence="3 8" id="KW-0812">Transmembrane</keyword>
<organism evidence="10 11">
    <name type="scientific">Xenopus tropicalis</name>
    <name type="common">Western clawed frog</name>
    <name type="synonym">Silurana tropicalis</name>
    <dbReference type="NCBI Taxonomy" id="8364"/>
    <lineage>
        <taxon>Eukaryota</taxon>
        <taxon>Metazoa</taxon>
        <taxon>Chordata</taxon>
        <taxon>Craniata</taxon>
        <taxon>Vertebrata</taxon>
        <taxon>Euteleostomi</taxon>
        <taxon>Amphibia</taxon>
        <taxon>Batrachia</taxon>
        <taxon>Anura</taxon>
        <taxon>Pipoidea</taxon>
        <taxon>Pipidae</taxon>
        <taxon>Xenopodinae</taxon>
        <taxon>Xenopus</taxon>
        <taxon>Silurana</taxon>
    </lineage>
</organism>
<evidence type="ECO:0000256" key="7">
    <source>
        <dbReference type="SAM" id="MobiDB-lite"/>
    </source>
</evidence>
<keyword evidence="6 11" id="KW-0675">Receptor</keyword>
<dbReference type="AlphaFoldDB" id="A0A8J0QFP8"/>
<dbReference type="InterPro" id="IPR017452">
    <property type="entry name" value="GPCR_Rhodpsn_7TM"/>
</dbReference>
<dbReference type="RefSeq" id="NP_001354862.1">
    <property type="nucleotide sequence ID" value="NM_001367933.1"/>
</dbReference>
<dbReference type="GO" id="GO:0005886">
    <property type="term" value="C:plasma membrane"/>
    <property type="evidence" value="ECO:0007669"/>
    <property type="project" value="UniProtKB-SubCell"/>
</dbReference>
<keyword evidence="4 8" id="KW-1133">Transmembrane helix</keyword>
<accession>A0A8J0QFP8</accession>
<reference evidence="11" key="1">
    <citation type="journal article" date="2018" name="Mol. Biol. Evol.">
        <title>A Single Pheromone Receptor Gene Conserved across 400 My of Vertebrate Evolution.</title>
        <authorList>
            <person name="Suzuki H."/>
            <person name="Nishida H."/>
            <person name="Kondo H."/>
            <person name="Yoda R."/>
            <person name="Iwata T."/>
            <person name="Nakayama K."/>
            <person name="Enomoto T."/>
            <person name="Wu J."/>
            <person name="Moriya-Ito K."/>
            <person name="Miyazaki M."/>
            <person name="Wakabayashi Y."/>
            <person name="Kishida T."/>
            <person name="Okabe M."/>
            <person name="Suzuki Y."/>
            <person name="Ito T."/>
            <person name="Hirota J."/>
            <person name="Nikaido M."/>
        </authorList>
    </citation>
    <scope>NUCLEOTIDE SEQUENCE</scope>
</reference>
<evidence type="ECO:0000256" key="4">
    <source>
        <dbReference type="ARBA" id="ARBA00022989"/>
    </source>
</evidence>
<feature type="transmembrane region" description="Helical" evidence="8">
    <location>
        <begin position="274"/>
        <end position="295"/>
    </location>
</feature>
<feature type="transmembrane region" description="Helical" evidence="8">
    <location>
        <begin position="188"/>
        <end position="213"/>
    </location>
</feature>
<feature type="transmembrane region" description="Helical" evidence="8">
    <location>
        <begin position="80"/>
        <end position="105"/>
    </location>
</feature>
<dbReference type="AGR" id="Xenbase:XB-GENE-29076850"/>
<name>A0A8J0QFP8_XENTR</name>
<dbReference type="GO" id="GO:0004930">
    <property type="term" value="F:G protein-coupled receptor activity"/>
    <property type="evidence" value="ECO:0007669"/>
    <property type="project" value="InterPro"/>
</dbReference>
<evidence type="ECO:0000256" key="8">
    <source>
        <dbReference type="SAM" id="Phobius"/>
    </source>
</evidence>
<feature type="region of interest" description="Disordered" evidence="7">
    <location>
        <begin position="311"/>
        <end position="332"/>
    </location>
</feature>
<evidence type="ECO:0000256" key="5">
    <source>
        <dbReference type="ARBA" id="ARBA00023136"/>
    </source>
</evidence>
<dbReference type="InterPro" id="IPR000276">
    <property type="entry name" value="GPCR_Rhodpsn"/>
</dbReference>
<dbReference type="GeneID" id="113939908"/>
<keyword evidence="10" id="KW-1185">Reference proteome</keyword>
<dbReference type="PROSITE" id="PS50262">
    <property type="entry name" value="G_PROTEIN_RECEP_F1_2"/>
    <property type="match status" value="1"/>
</dbReference>
<dbReference type="CDD" id="cd00637">
    <property type="entry name" value="7tm_classA_rhodopsin-like"/>
    <property type="match status" value="1"/>
</dbReference>
<evidence type="ECO:0000256" key="3">
    <source>
        <dbReference type="ARBA" id="ARBA00022692"/>
    </source>
</evidence>
<feature type="transmembrane region" description="Helical" evidence="8">
    <location>
        <begin position="240"/>
        <end position="262"/>
    </location>
</feature>
<feature type="transmembrane region" description="Helical" evidence="8">
    <location>
        <begin position="125"/>
        <end position="147"/>
    </location>
</feature>
<dbReference type="Gene3D" id="1.20.1070.10">
    <property type="entry name" value="Rhodopsin 7-helix transmembrane proteins"/>
    <property type="match status" value="1"/>
</dbReference>
<feature type="domain" description="G-protein coupled receptors family 1 profile" evidence="9">
    <location>
        <begin position="23"/>
        <end position="290"/>
    </location>
</feature>
<feature type="transmembrane region" description="Helical" evidence="8">
    <location>
        <begin position="6"/>
        <end position="30"/>
    </location>
</feature>
<feature type="transmembrane region" description="Helical" evidence="8">
    <location>
        <begin position="42"/>
        <end position="60"/>
    </location>
</feature>
<dbReference type="KEGG" id="xtr:113939908"/>
<keyword evidence="2" id="KW-1003">Cell membrane</keyword>
<evidence type="ECO:0000313" key="12">
    <source>
        <dbReference type="Xenbase" id="XB-GENE-29076850"/>
    </source>
</evidence>
<evidence type="ECO:0000256" key="2">
    <source>
        <dbReference type="ARBA" id="ARBA00022475"/>
    </source>
</evidence>
<proteinExistence type="predicted"/>
<evidence type="ECO:0000259" key="9">
    <source>
        <dbReference type="PROSITE" id="PS50262"/>
    </source>
</evidence>
<dbReference type="SUPFAM" id="SSF81321">
    <property type="entry name" value="Family A G protein-coupled receptor-like"/>
    <property type="match status" value="1"/>
</dbReference>